<dbReference type="InterPro" id="IPR024983">
    <property type="entry name" value="CHAT_dom"/>
</dbReference>
<dbReference type="Proteomes" id="UP000286576">
    <property type="component" value="Unassembled WGS sequence"/>
</dbReference>
<reference evidence="2 3" key="1">
    <citation type="submission" date="2018-08" db="EMBL/GenBank/DDBJ databases">
        <title>Erythrobacter zhengii sp.nov., a bacterium isolated from deep-sea sediment.</title>
        <authorList>
            <person name="Fang C."/>
            <person name="Wu Y.-H."/>
            <person name="Sun C."/>
            <person name="Wang H."/>
            <person name="Cheng H."/>
            <person name="Meng F.-X."/>
            <person name="Wang C.-S."/>
            <person name="Xu X.-W."/>
        </authorList>
    </citation>
    <scope>NUCLEOTIDE SEQUENCE [LARGE SCALE GENOMIC DNA]</scope>
    <source>
        <strain evidence="2 3">V18</strain>
    </source>
</reference>
<keyword evidence="3" id="KW-1185">Reference proteome</keyword>
<evidence type="ECO:0000259" key="1">
    <source>
        <dbReference type="Pfam" id="PF12770"/>
    </source>
</evidence>
<comment type="caution">
    <text evidence="2">The sequence shown here is derived from an EMBL/GenBank/DDBJ whole genome shotgun (WGS) entry which is preliminary data.</text>
</comment>
<protein>
    <submittedName>
        <fullName evidence="2">CHAT domain-containing protein</fullName>
    </submittedName>
</protein>
<dbReference type="AlphaFoldDB" id="A0A418NNL9"/>
<sequence length="1070" mass="112955">MKTAFASLRQRNSKMTNMVRDNRARLVAAVGLSALMTAGCATTSSYPTGTSLALGNNAVGAPCEATANWSDPSFGDETVKFARSYSVNCRGQQSSGALARVRLFDSPADRAAFASSLSCGAQTPVSLEGFDSATAQRCYDPALGLQTAVINADAGTTSLQISSAADAVGAGVQTARLLAGFDSTGGVTSDRDVVNYAQLAPAPARPSTAVASSRVDLNETLQVVTREIFLGLHAAASNRLKAALNEVGPNTPPAIRAELNLEAGLADSNLRFFGSADNRFSEAEELLRVADIEGERILGRKLAIYRGLHALNRRDFAAAKAILTPILENRVSGDQPLLDPVGISLLNAGRVTGDVRNALNLPDAERLREVVLTSQAYWALSVAALPDNDLELAREALAAARESVQTVVGVDRAGVLWLESRLDRQLGRIEAADGNYDAALAAFDEALAKLVRSSLAGVGTGAEPAIAELQLQRASILEASGASQAEVDEAYGAAVASLLNSRGQQTAFVTAPLEPYLDRLLERSEGGNVAALGDYFQAMQITSESGAARQISQLQLQAGADPEIGALIRSSEEIERRYRELGLQIQESAPGDESLAEARAEYARLEQQRTEINAQLQSDGRINRISDRPADLAEMQALLAPGETYVKLTVIGDSIYGLMIDANGATPYKVAGSASSLLPVVARVRDSIDGALEDSNDLRSFDVLQSAVLYSRLFGPINDALEGRTALVVDGGQVLRTLSPAVLVTDAQAAVRRQSQRASRDYSDVPFLIQKAPISIAISPSSFIASRQLGASTAPEPLIGFADPRPLSEAANLSQAVSIGPCVLQPVELANLTRGLAPIPRREIELAAEALGIGEARIVAGDEFTDQNMLSLGSRGGTLSNYKILHFATHGASEGQFGCEQSPAALLTSFGQEGSDMLLSFDEIPNLNLDANLVVLSACETASELGERNRQLAGGAQPGETLDGLVRAFFSANARAVMATYWEASANEDADIFFRRFYGSGRTRDIAGSLQDAQVELINTTEYSHPLYWGAFFVVGNTTNGMLADGSGSRAAAEDEAAQVAVNDAAGSRR</sequence>
<name>A0A418NNL9_9SPHN</name>
<organism evidence="2 3">
    <name type="scientific">Aurantiacibacter zhengii</name>
    <dbReference type="NCBI Taxonomy" id="2307003"/>
    <lineage>
        <taxon>Bacteria</taxon>
        <taxon>Pseudomonadati</taxon>
        <taxon>Pseudomonadota</taxon>
        <taxon>Alphaproteobacteria</taxon>
        <taxon>Sphingomonadales</taxon>
        <taxon>Erythrobacteraceae</taxon>
        <taxon>Aurantiacibacter</taxon>
    </lineage>
</organism>
<gene>
    <name evidence="2" type="ORF">D2V07_17350</name>
</gene>
<evidence type="ECO:0000313" key="3">
    <source>
        <dbReference type="Proteomes" id="UP000286576"/>
    </source>
</evidence>
<proteinExistence type="predicted"/>
<evidence type="ECO:0000313" key="2">
    <source>
        <dbReference type="EMBL" id="RIV82875.1"/>
    </source>
</evidence>
<feature type="domain" description="CHAT" evidence="1">
    <location>
        <begin position="708"/>
        <end position="1037"/>
    </location>
</feature>
<dbReference type="EMBL" id="QXFL01000013">
    <property type="protein sequence ID" value="RIV82875.1"/>
    <property type="molecule type" value="Genomic_DNA"/>
</dbReference>
<accession>A0A418NNL9</accession>
<dbReference type="Pfam" id="PF12770">
    <property type="entry name" value="CHAT"/>
    <property type="match status" value="1"/>
</dbReference>